<evidence type="ECO:0000313" key="1">
    <source>
        <dbReference type="EMBL" id="JAS08563.1"/>
    </source>
</evidence>
<reference evidence="1" key="1">
    <citation type="submission" date="2015-12" db="EMBL/GenBank/DDBJ databases">
        <title>De novo transcriptome assembly of four potential Pierce s Disease insect vectors from Arizona vineyards.</title>
        <authorList>
            <person name="Tassone E.E."/>
        </authorList>
    </citation>
    <scope>NUCLEOTIDE SEQUENCE</scope>
</reference>
<gene>
    <name evidence="1" type="ORF">g.15678</name>
</gene>
<proteinExistence type="predicted"/>
<dbReference type="EMBL" id="GEDC01028735">
    <property type="protein sequence ID" value="JAS08563.1"/>
    <property type="molecule type" value="Transcribed_RNA"/>
</dbReference>
<feature type="non-terminal residue" evidence="1">
    <location>
        <position position="1"/>
    </location>
</feature>
<accession>A0A1B6C4Y8</accession>
<dbReference type="AlphaFoldDB" id="A0A1B6C4Y8"/>
<name>A0A1B6C4Y8_9HEMI</name>
<protein>
    <submittedName>
        <fullName evidence="1">Uncharacterized protein</fullName>
    </submittedName>
</protein>
<sequence length="211" mass="23322">GPMFPPHGPPPPPPMMVQQTQIPVTHHVNPFLPHIPPQFMPRAQPNFQHPPQFRPQTIIHQGPPPMMQRSGPVMSHPPPSSHPAQTEAQIGHIPLNVLARIAQEEVAKGNDKGPIHIIAKEEHIIPIFHSASSEDELSAAVPADIVRPPPVPFIKKAEHLFGGSAPAMDQPSQPASMQRPHFLHPRSVRSVENTFLKREKRVRRCACDCAC</sequence>
<organism evidence="1">
    <name type="scientific">Clastoptera arizonana</name>
    <name type="common">Arizona spittle bug</name>
    <dbReference type="NCBI Taxonomy" id="38151"/>
    <lineage>
        <taxon>Eukaryota</taxon>
        <taxon>Metazoa</taxon>
        <taxon>Ecdysozoa</taxon>
        <taxon>Arthropoda</taxon>
        <taxon>Hexapoda</taxon>
        <taxon>Insecta</taxon>
        <taxon>Pterygota</taxon>
        <taxon>Neoptera</taxon>
        <taxon>Paraneoptera</taxon>
        <taxon>Hemiptera</taxon>
        <taxon>Auchenorrhyncha</taxon>
        <taxon>Cercopoidea</taxon>
        <taxon>Clastopteridae</taxon>
        <taxon>Clastoptera</taxon>
    </lineage>
</organism>